<name>A0A0F4GAQ0_9PEZI</name>
<dbReference type="AlphaFoldDB" id="A0A0F4GAQ0"/>
<dbReference type="Gene3D" id="2.60.120.1560">
    <property type="match status" value="1"/>
</dbReference>
<evidence type="ECO:0000259" key="1">
    <source>
        <dbReference type="PROSITE" id="PS51820"/>
    </source>
</evidence>
<dbReference type="InterPro" id="IPR037524">
    <property type="entry name" value="PA14/GLEYA"/>
</dbReference>
<accession>A0A0F4GAQ0</accession>
<evidence type="ECO:0000313" key="3">
    <source>
        <dbReference type="Proteomes" id="UP000033647"/>
    </source>
</evidence>
<dbReference type="OrthoDB" id="4388755at2759"/>
<organism evidence="2 3">
    <name type="scientific">Zymoseptoria brevis</name>
    <dbReference type="NCBI Taxonomy" id="1047168"/>
    <lineage>
        <taxon>Eukaryota</taxon>
        <taxon>Fungi</taxon>
        <taxon>Dikarya</taxon>
        <taxon>Ascomycota</taxon>
        <taxon>Pezizomycotina</taxon>
        <taxon>Dothideomycetes</taxon>
        <taxon>Dothideomycetidae</taxon>
        <taxon>Mycosphaerellales</taxon>
        <taxon>Mycosphaerellaceae</taxon>
        <taxon>Zymoseptoria</taxon>
    </lineage>
</organism>
<sequence length="357" mass="40136">MGVGYQELAQYPPAHGECQPTPAPYHAKRNAAPEAEPIPQLYQAGCSRTWESIKETPAAASTVCSCIQPMEHVEQCSDCEEDCSTDRVQDHQLHNYHKEDHDSSGVHHEVYHPIHHATLQKRPQRPLAIPPILLPTLRPQPARYPTLIRQQRKFSTFHRPVYHSVFHAFRNHLIIYDNGRGNQLINHCNGVDRQKGQPNTSGSTTDLGPFTDGNIYGVKHTGYIFARVTGDYVYNLGKPDDVAYLWVNEDVGFTYTGDNADMVSSYQDASTKTYAVSLTCGAYYPFRIWYRAYDYPNTFFSASITDSEGNALMSDTSGASDVVLRYSCDRTTAPQIFNWGGNACNVFSLLGRYPSPW</sequence>
<evidence type="ECO:0000313" key="2">
    <source>
        <dbReference type="EMBL" id="KJX94456.1"/>
    </source>
</evidence>
<proteinExistence type="predicted"/>
<reference evidence="2 3" key="1">
    <citation type="submission" date="2015-03" db="EMBL/GenBank/DDBJ databases">
        <title>RNA-seq based gene annotation and comparative genomics of four Zymoseptoria species reveal species-specific pathogenicity related genes and transposable element activity.</title>
        <authorList>
            <person name="Grandaubert J."/>
            <person name="Bhattacharyya A."/>
            <person name="Stukenbrock E.H."/>
        </authorList>
    </citation>
    <scope>NUCLEOTIDE SEQUENCE [LARGE SCALE GENOMIC DNA]</scope>
    <source>
        <strain evidence="2 3">Zb18110</strain>
    </source>
</reference>
<dbReference type="PROSITE" id="PS51820">
    <property type="entry name" value="PA14"/>
    <property type="match status" value="1"/>
</dbReference>
<protein>
    <recommendedName>
        <fullName evidence="1">PA14 domain-containing protein</fullName>
    </recommendedName>
</protein>
<dbReference type="EMBL" id="LAFY01004151">
    <property type="protein sequence ID" value="KJX94456.1"/>
    <property type="molecule type" value="Genomic_DNA"/>
</dbReference>
<gene>
    <name evidence="2" type="ORF">TI39_contig4192g00001</name>
</gene>
<comment type="caution">
    <text evidence="2">The sequence shown here is derived from an EMBL/GenBank/DDBJ whole genome shotgun (WGS) entry which is preliminary data.</text>
</comment>
<keyword evidence="3" id="KW-1185">Reference proteome</keyword>
<dbReference type="Proteomes" id="UP000033647">
    <property type="component" value="Unassembled WGS sequence"/>
</dbReference>
<feature type="domain" description="PA14" evidence="1">
    <location>
        <begin position="167"/>
        <end position="319"/>
    </location>
</feature>
<dbReference type="Pfam" id="PF10528">
    <property type="entry name" value="GLEYA"/>
    <property type="match status" value="1"/>
</dbReference>
<dbReference type="STRING" id="1047168.A0A0F4GAQ0"/>
<dbReference type="InterPro" id="IPR018871">
    <property type="entry name" value="GLEYA_adhesin_domain"/>
</dbReference>